<proteinExistence type="predicted"/>
<dbReference type="GO" id="GO:0046872">
    <property type="term" value="F:metal ion binding"/>
    <property type="evidence" value="ECO:0007669"/>
    <property type="project" value="UniProtKB-KW"/>
</dbReference>
<dbReference type="OrthoDB" id="9802248at2"/>
<feature type="domain" description="Metallo-beta-lactamase" evidence="6">
    <location>
        <begin position="14"/>
        <end position="196"/>
    </location>
</feature>
<evidence type="ECO:0000259" key="6">
    <source>
        <dbReference type="SMART" id="SM00849"/>
    </source>
</evidence>
<dbReference type="EMBL" id="NIDE01000014">
    <property type="protein sequence ID" value="OWK37862.1"/>
    <property type="molecule type" value="Genomic_DNA"/>
</dbReference>
<dbReference type="CDD" id="cd06262">
    <property type="entry name" value="metallo-hydrolase-like_MBL-fold"/>
    <property type="match status" value="1"/>
</dbReference>
<organism evidence="7 8">
    <name type="scientific">Fimbriiglobus ruber</name>
    <dbReference type="NCBI Taxonomy" id="1908690"/>
    <lineage>
        <taxon>Bacteria</taxon>
        <taxon>Pseudomonadati</taxon>
        <taxon>Planctomycetota</taxon>
        <taxon>Planctomycetia</taxon>
        <taxon>Gemmatales</taxon>
        <taxon>Gemmataceae</taxon>
        <taxon>Fimbriiglobus</taxon>
    </lineage>
</organism>
<evidence type="ECO:0000313" key="8">
    <source>
        <dbReference type="Proteomes" id="UP000214646"/>
    </source>
</evidence>
<dbReference type="PANTHER" id="PTHR46233">
    <property type="entry name" value="HYDROXYACYLGLUTATHIONE HYDROLASE GLOC"/>
    <property type="match status" value="1"/>
</dbReference>
<comment type="cofactor">
    <cofactor evidence="1">
        <name>Zn(2+)</name>
        <dbReference type="ChEBI" id="CHEBI:29105"/>
    </cofactor>
</comment>
<gene>
    <name evidence="7" type="ORF">FRUB_06982</name>
</gene>
<reference evidence="8" key="1">
    <citation type="submission" date="2017-06" db="EMBL/GenBank/DDBJ databases">
        <title>Genome analysis of Fimbriiglobus ruber SP5, the first member of the order Planctomycetales with confirmed chitinolytic capability.</title>
        <authorList>
            <person name="Ravin N.V."/>
            <person name="Rakitin A.L."/>
            <person name="Ivanova A.A."/>
            <person name="Beletsky A.V."/>
            <person name="Kulichevskaya I.S."/>
            <person name="Mardanov A.V."/>
            <person name="Dedysh S.N."/>
        </authorList>
    </citation>
    <scope>NUCLEOTIDE SEQUENCE [LARGE SCALE GENOMIC DNA]</scope>
    <source>
        <strain evidence="8">SP5</strain>
    </source>
</reference>
<dbReference type="SMART" id="SM00849">
    <property type="entry name" value="Lactamase_B"/>
    <property type="match status" value="1"/>
</dbReference>
<dbReference type="Gene3D" id="3.60.15.10">
    <property type="entry name" value="Ribonuclease Z/Hydroxyacylglutathione hydrolase-like"/>
    <property type="match status" value="1"/>
</dbReference>
<sequence>MQVHVHRIESEPFAENSYVVWAEGSHEAFVIDPGFEPDLILDVIRKKRLTLAAIVNTHGHIDHIAGNRALKSAVPDAPLIIGAGDAAMLTDPMLNLSGLFGFNVTSPPADRLVADGETLTVAGIELEVREIPGHSPGHVVYVVHAAEPPVVLGGDVLFSGSVGRTDFPGGNFKTLAAGIRAKLWPLPDTTRVFPGHGPATTTGEEKRTNPFVGEAAR</sequence>
<name>A0A225D8T3_9BACT</name>
<dbReference type="InterPro" id="IPR036866">
    <property type="entry name" value="RibonucZ/Hydroxyglut_hydro"/>
</dbReference>
<evidence type="ECO:0000313" key="7">
    <source>
        <dbReference type="EMBL" id="OWK37862.1"/>
    </source>
</evidence>
<dbReference type="Pfam" id="PF00753">
    <property type="entry name" value="Lactamase_B"/>
    <property type="match status" value="1"/>
</dbReference>
<evidence type="ECO:0000256" key="3">
    <source>
        <dbReference type="ARBA" id="ARBA00022801"/>
    </source>
</evidence>
<dbReference type="SUPFAM" id="SSF56281">
    <property type="entry name" value="Metallo-hydrolase/oxidoreductase"/>
    <property type="match status" value="1"/>
</dbReference>
<keyword evidence="8" id="KW-1185">Reference proteome</keyword>
<dbReference type="Proteomes" id="UP000214646">
    <property type="component" value="Unassembled WGS sequence"/>
</dbReference>
<comment type="caution">
    <text evidence="7">The sequence shown here is derived from an EMBL/GenBank/DDBJ whole genome shotgun (WGS) entry which is preliminary data.</text>
</comment>
<dbReference type="GO" id="GO:0016787">
    <property type="term" value="F:hydrolase activity"/>
    <property type="evidence" value="ECO:0007669"/>
    <property type="project" value="UniProtKB-KW"/>
</dbReference>
<dbReference type="InterPro" id="IPR001279">
    <property type="entry name" value="Metallo-B-lactamas"/>
</dbReference>
<dbReference type="PANTHER" id="PTHR46233:SF3">
    <property type="entry name" value="HYDROXYACYLGLUTATHIONE HYDROLASE GLOC"/>
    <property type="match status" value="1"/>
</dbReference>
<dbReference type="AlphaFoldDB" id="A0A225D8T3"/>
<evidence type="ECO:0000256" key="2">
    <source>
        <dbReference type="ARBA" id="ARBA00022723"/>
    </source>
</evidence>
<evidence type="ECO:0000256" key="5">
    <source>
        <dbReference type="SAM" id="MobiDB-lite"/>
    </source>
</evidence>
<protein>
    <submittedName>
        <fullName evidence="7">Hydroxyacylglutathione hydrolase</fullName>
    </submittedName>
</protein>
<keyword evidence="4" id="KW-0862">Zinc</keyword>
<dbReference type="RefSeq" id="WP_088257699.1">
    <property type="nucleotide sequence ID" value="NZ_NIDE01000014.1"/>
</dbReference>
<feature type="region of interest" description="Disordered" evidence="5">
    <location>
        <begin position="190"/>
        <end position="217"/>
    </location>
</feature>
<evidence type="ECO:0000256" key="1">
    <source>
        <dbReference type="ARBA" id="ARBA00001947"/>
    </source>
</evidence>
<keyword evidence="3 7" id="KW-0378">Hydrolase</keyword>
<dbReference type="InterPro" id="IPR051453">
    <property type="entry name" value="MBL_Glyoxalase_II"/>
</dbReference>
<accession>A0A225D8T3</accession>
<evidence type="ECO:0000256" key="4">
    <source>
        <dbReference type="ARBA" id="ARBA00022833"/>
    </source>
</evidence>
<keyword evidence="2" id="KW-0479">Metal-binding</keyword>